<gene>
    <name evidence="4" type="ORF">GQX73_g8061</name>
</gene>
<dbReference type="PANTHER" id="PTHR48104">
    <property type="entry name" value="METACASPASE-4"/>
    <property type="match status" value="1"/>
</dbReference>
<comment type="similarity">
    <text evidence="1">Belongs to the peptidase C14B family.</text>
</comment>
<feature type="region of interest" description="Disordered" evidence="2">
    <location>
        <begin position="690"/>
        <end position="711"/>
    </location>
</feature>
<dbReference type="GO" id="GO:0006508">
    <property type="term" value="P:proteolysis"/>
    <property type="evidence" value="ECO:0007669"/>
    <property type="project" value="InterPro"/>
</dbReference>
<keyword evidence="5" id="KW-1185">Reference proteome</keyword>
<sequence length="731" mass="81970">MPEKWALLIGVDFYFRGDERPVHFSHLRGSVRDVSRIEEYLRNIDVHNIERLTASYNNNDERPKEPKESWPTFNNIKAKLDNIRRNVRPGDLVYIHYSGHGILRHKLDDLDGNDGDAITGTALALTDVMSGGAYLTGYQLGVWVRSLVEIDKVRVSITLDSCYSGRGLRNNGAVVLRTSENRVEDESMIDSDYIADAIAQEYEAKLPGIDAQTDKPDSGRRNATVKQSWLSNPERCTVLTACQLDQTPGEYLFSGEKGRNGILTYWMLDIVDQPSSLGTPTYARIAQHVKSRIKAVMGLDRPQTPVLHGDSFYEFFGDKQFIQRPACPVQVLEQPGRLNKRFRVDVGTAQGVVVGAIYSVYPSSWRSWPNIGATISNGYHKNIPVTLPRIRIDEVFVFESSGTLIDAQSLPDFVPTTGSLAVLSKWSLPSQQHIQVPRFSGNHTDDKLGTIVGELMKIRVDTGFLFAPMVSGTEHHACNLIVSFDHHTRSLVINNSKGVRVPRVPAISIEDEGAGAKIIHLLKHLARYMALETLAYAEPSTSIITGNYRFELLDAHGDALEMLEQGYEVRDNQEVTVRFVNQSSAKNVHVAIFMFNATWGVERIYPEDGQPTAQVVPGEGEALTCDLIMCITKRAHFEDPPDIRDLFRAYVYVGDHPPSWDELQLPDIPADAGLVPAGLAVEPMLDEDIGEGQSMTRNRKKGYRRRRRQDGDRVTNNVDEWTVLDFWVHTT</sequence>
<evidence type="ECO:0000256" key="2">
    <source>
        <dbReference type="SAM" id="MobiDB-lite"/>
    </source>
</evidence>
<comment type="caution">
    <text evidence="4">The sequence shown here is derived from an EMBL/GenBank/DDBJ whole genome shotgun (WGS) entry which is preliminary data.</text>
</comment>
<reference evidence="4 5" key="1">
    <citation type="submission" date="2019-12" db="EMBL/GenBank/DDBJ databases">
        <title>Draft genome sequence of the ascomycete Xylaria multiplex DSM 110363.</title>
        <authorList>
            <person name="Buettner E."/>
            <person name="Kellner H."/>
        </authorList>
    </citation>
    <scope>NUCLEOTIDE SEQUENCE [LARGE SCALE GENOMIC DNA]</scope>
    <source>
        <strain evidence="4 5">DSM 110363</strain>
    </source>
</reference>
<dbReference type="OrthoDB" id="3223806at2759"/>
<dbReference type="AlphaFoldDB" id="A0A7C8N0S8"/>
<accession>A0A7C8N0S8</accession>
<dbReference type="GO" id="GO:0005737">
    <property type="term" value="C:cytoplasm"/>
    <property type="evidence" value="ECO:0007669"/>
    <property type="project" value="TreeGrafter"/>
</dbReference>
<feature type="domain" description="Peptidase C14 caspase" evidence="3">
    <location>
        <begin position="4"/>
        <end position="307"/>
    </location>
</feature>
<dbReference type="PANTHER" id="PTHR48104:SF30">
    <property type="entry name" value="METACASPASE-1"/>
    <property type="match status" value="1"/>
</dbReference>
<dbReference type="GO" id="GO:0004197">
    <property type="term" value="F:cysteine-type endopeptidase activity"/>
    <property type="evidence" value="ECO:0007669"/>
    <property type="project" value="InterPro"/>
</dbReference>
<evidence type="ECO:0000313" key="5">
    <source>
        <dbReference type="Proteomes" id="UP000481858"/>
    </source>
</evidence>
<protein>
    <recommendedName>
        <fullName evidence="3">Peptidase C14 caspase domain-containing protein</fullName>
    </recommendedName>
</protein>
<organism evidence="4 5">
    <name type="scientific">Xylaria multiplex</name>
    <dbReference type="NCBI Taxonomy" id="323545"/>
    <lineage>
        <taxon>Eukaryota</taxon>
        <taxon>Fungi</taxon>
        <taxon>Dikarya</taxon>
        <taxon>Ascomycota</taxon>
        <taxon>Pezizomycotina</taxon>
        <taxon>Sordariomycetes</taxon>
        <taxon>Xylariomycetidae</taxon>
        <taxon>Xylariales</taxon>
        <taxon>Xylariaceae</taxon>
        <taxon>Xylaria</taxon>
    </lineage>
</organism>
<proteinExistence type="inferred from homology"/>
<dbReference type="InParanoid" id="A0A7C8N0S8"/>
<evidence type="ECO:0000313" key="4">
    <source>
        <dbReference type="EMBL" id="KAF2965536.1"/>
    </source>
</evidence>
<dbReference type="InterPro" id="IPR011600">
    <property type="entry name" value="Pept_C14_caspase"/>
</dbReference>
<dbReference type="Pfam" id="PF00656">
    <property type="entry name" value="Peptidase_C14"/>
    <property type="match status" value="1"/>
</dbReference>
<feature type="compositionally biased region" description="Basic residues" evidence="2">
    <location>
        <begin position="697"/>
        <end position="708"/>
    </location>
</feature>
<dbReference type="Proteomes" id="UP000481858">
    <property type="component" value="Unassembled WGS sequence"/>
</dbReference>
<evidence type="ECO:0000259" key="3">
    <source>
        <dbReference type="Pfam" id="PF00656"/>
    </source>
</evidence>
<name>A0A7C8N0S8_9PEZI</name>
<dbReference type="Gene3D" id="3.40.50.1460">
    <property type="match status" value="1"/>
</dbReference>
<evidence type="ECO:0000256" key="1">
    <source>
        <dbReference type="ARBA" id="ARBA00009005"/>
    </source>
</evidence>
<dbReference type="EMBL" id="WUBL01000113">
    <property type="protein sequence ID" value="KAF2965536.1"/>
    <property type="molecule type" value="Genomic_DNA"/>
</dbReference>
<dbReference type="InterPro" id="IPR050452">
    <property type="entry name" value="Metacaspase"/>
</dbReference>